<keyword evidence="2" id="KW-1185">Reference proteome</keyword>
<sequence>MSNAGHIDTSASSLKAVISAFLGTGPDVRERTCVVLGLFTSRTRQEYSHHSVHLFVEMNVAFLLDTLCKVIMEASPAGQDPMIPHAQLTAIRDHSSVHVPFLVVRDQGRIRESHDEDPNDDEDSNELYQVLDEQTCLDLVRARIAQDTFKKWDTDNEETREESQERCCKKADVARLRRKVWDDIRDGSRDYICESVDDALLRDSYDLGFGCPANRWTPSNHGLYYLRHIRDRRS</sequence>
<dbReference type="Proteomes" id="UP001303473">
    <property type="component" value="Unassembled WGS sequence"/>
</dbReference>
<dbReference type="AlphaFoldDB" id="A0AAN6MUU3"/>
<gene>
    <name evidence="1" type="ORF">QBC46DRAFT_414408</name>
</gene>
<name>A0AAN6MUU3_9PEZI</name>
<protein>
    <submittedName>
        <fullName evidence="1">Uncharacterized protein</fullName>
    </submittedName>
</protein>
<reference evidence="2" key="1">
    <citation type="journal article" date="2023" name="Mol. Phylogenet. Evol.">
        <title>Genome-scale phylogeny and comparative genomics of the fungal order Sordariales.</title>
        <authorList>
            <person name="Hensen N."/>
            <person name="Bonometti L."/>
            <person name="Westerberg I."/>
            <person name="Brannstrom I.O."/>
            <person name="Guillou S."/>
            <person name="Cros-Aarteil S."/>
            <person name="Calhoun S."/>
            <person name="Haridas S."/>
            <person name="Kuo A."/>
            <person name="Mondo S."/>
            <person name="Pangilinan J."/>
            <person name="Riley R."/>
            <person name="LaButti K."/>
            <person name="Andreopoulos B."/>
            <person name="Lipzen A."/>
            <person name="Chen C."/>
            <person name="Yan M."/>
            <person name="Daum C."/>
            <person name="Ng V."/>
            <person name="Clum A."/>
            <person name="Steindorff A."/>
            <person name="Ohm R.A."/>
            <person name="Martin F."/>
            <person name="Silar P."/>
            <person name="Natvig D.O."/>
            <person name="Lalanne C."/>
            <person name="Gautier V."/>
            <person name="Ament-Velasquez S.L."/>
            <person name="Kruys A."/>
            <person name="Hutchinson M.I."/>
            <person name="Powell A.J."/>
            <person name="Barry K."/>
            <person name="Miller A.N."/>
            <person name="Grigoriev I.V."/>
            <person name="Debuchy R."/>
            <person name="Gladieux P."/>
            <person name="Hiltunen Thoren M."/>
            <person name="Johannesson H."/>
        </authorList>
    </citation>
    <scope>NUCLEOTIDE SEQUENCE [LARGE SCALE GENOMIC DNA]</scope>
    <source>
        <strain evidence="2">CBS 340.73</strain>
    </source>
</reference>
<organism evidence="1 2">
    <name type="scientific">Diplogelasinospora grovesii</name>
    <dbReference type="NCBI Taxonomy" id="303347"/>
    <lineage>
        <taxon>Eukaryota</taxon>
        <taxon>Fungi</taxon>
        <taxon>Dikarya</taxon>
        <taxon>Ascomycota</taxon>
        <taxon>Pezizomycotina</taxon>
        <taxon>Sordariomycetes</taxon>
        <taxon>Sordariomycetidae</taxon>
        <taxon>Sordariales</taxon>
        <taxon>Diplogelasinosporaceae</taxon>
        <taxon>Diplogelasinospora</taxon>
    </lineage>
</organism>
<evidence type="ECO:0000313" key="1">
    <source>
        <dbReference type="EMBL" id="KAK3933877.1"/>
    </source>
</evidence>
<comment type="caution">
    <text evidence="1">The sequence shown here is derived from an EMBL/GenBank/DDBJ whole genome shotgun (WGS) entry which is preliminary data.</text>
</comment>
<proteinExistence type="predicted"/>
<dbReference type="EMBL" id="MU854054">
    <property type="protein sequence ID" value="KAK3933877.1"/>
    <property type="molecule type" value="Genomic_DNA"/>
</dbReference>
<accession>A0AAN6MUU3</accession>
<evidence type="ECO:0000313" key="2">
    <source>
        <dbReference type="Proteomes" id="UP001303473"/>
    </source>
</evidence>